<protein>
    <submittedName>
        <fullName evidence="2">Uncharacterized protein</fullName>
    </submittedName>
</protein>
<feature type="transmembrane region" description="Helical" evidence="1">
    <location>
        <begin position="43"/>
        <end position="63"/>
    </location>
</feature>
<accession>A0A1G2PCX3</accession>
<feature type="transmembrane region" description="Helical" evidence="1">
    <location>
        <begin position="6"/>
        <end position="22"/>
    </location>
</feature>
<keyword evidence="1" id="KW-1133">Transmembrane helix</keyword>
<comment type="caution">
    <text evidence="2">The sequence shown here is derived from an EMBL/GenBank/DDBJ whole genome shotgun (WGS) entry which is preliminary data.</text>
</comment>
<keyword evidence="1" id="KW-0812">Transmembrane</keyword>
<evidence type="ECO:0000313" key="3">
    <source>
        <dbReference type="Proteomes" id="UP000176965"/>
    </source>
</evidence>
<dbReference type="AlphaFoldDB" id="A0A1G2PCX3"/>
<name>A0A1G2PCX3_9BACT</name>
<reference evidence="2 3" key="1">
    <citation type="journal article" date="2016" name="Nat. Commun.">
        <title>Thousands of microbial genomes shed light on interconnected biogeochemical processes in an aquifer system.</title>
        <authorList>
            <person name="Anantharaman K."/>
            <person name="Brown C.T."/>
            <person name="Hug L.A."/>
            <person name="Sharon I."/>
            <person name="Castelle C.J."/>
            <person name="Probst A.J."/>
            <person name="Thomas B.C."/>
            <person name="Singh A."/>
            <person name="Wilkins M.J."/>
            <person name="Karaoz U."/>
            <person name="Brodie E.L."/>
            <person name="Williams K.H."/>
            <person name="Hubbard S.S."/>
            <person name="Banfield J.F."/>
        </authorList>
    </citation>
    <scope>NUCLEOTIDE SEQUENCE [LARGE SCALE GENOMIC DNA]</scope>
</reference>
<feature type="transmembrane region" description="Helical" evidence="1">
    <location>
        <begin position="83"/>
        <end position="104"/>
    </location>
</feature>
<evidence type="ECO:0000313" key="2">
    <source>
        <dbReference type="EMBL" id="OHA46133.1"/>
    </source>
</evidence>
<keyword evidence="1" id="KW-0472">Membrane</keyword>
<dbReference type="EMBL" id="MHSQ01000035">
    <property type="protein sequence ID" value="OHA46133.1"/>
    <property type="molecule type" value="Genomic_DNA"/>
</dbReference>
<dbReference type="Proteomes" id="UP000176965">
    <property type="component" value="Unassembled WGS sequence"/>
</dbReference>
<sequence>MENYLGVIIIVVVIILFSLYRRSKNNSLGHSYWEEIIFKSLKVFVIVWIFFTCLLMFFSPLLFFMPTDSPNVSQSFLSILFKIIQVTFWPSIGVFVLAFVIGLIKNYIESNKK</sequence>
<organism evidence="2 3">
    <name type="scientific">Candidatus Taylorbacteria bacterium RIFOXYD2_FULL_36_9</name>
    <dbReference type="NCBI Taxonomy" id="1802338"/>
    <lineage>
        <taxon>Bacteria</taxon>
        <taxon>Candidatus Tayloriibacteriota</taxon>
    </lineage>
</organism>
<evidence type="ECO:0000256" key="1">
    <source>
        <dbReference type="SAM" id="Phobius"/>
    </source>
</evidence>
<proteinExistence type="predicted"/>
<gene>
    <name evidence="2" type="ORF">A2541_02945</name>
</gene>